<evidence type="ECO:0000313" key="3">
    <source>
        <dbReference type="Proteomes" id="UP000230790"/>
    </source>
</evidence>
<name>A0A2M8Q747_9CHLR</name>
<sequence>VLKKADLDELAMQNPAIGKALSQGLAARLSSAQSAEEEGLRRFALFADLSAGDLRQIAPLLRPMRYRAGELIYRASAPADKLFLIERGTVRVQTLTGGAYLLGPGESFGERALITEQPHNTTVSADTDVDVWTLSKQDLD</sequence>
<evidence type="ECO:0000313" key="2">
    <source>
        <dbReference type="EMBL" id="PJF45605.1"/>
    </source>
</evidence>
<dbReference type="Pfam" id="PF00027">
    <property type="entry name" value="cNMP_binding"/>
    <property type="match status" value="1"/>
</dbReference>
<dbReference type="InterPro" id="IPR000595">
    <property type="entry name" value="cNMP-bd_dom"/>
</dbReference>
<dbReference type="Proteomes" id="UP000230790">
    <property type="component" value="Unassembled WGS sequence"/>
</dbReference>
<dbReference type="AlphaFoldDB" id="A0A2M8Q747"/>
<proteinExistence type="predicted"/>
<dbReference type="SUPFAM" id="SSF51206">
    <property type="entry name" value="cAMP-binding domain-like"/>
    <property type="match status" value="1"/>
</dbReference>
<accession>A0A2M8Q747</accession>
<dbReference type="InterPro" id="IPR014710">
    <property type="entry name" value="RmlC-like_jellyroll"/>
</dbReference>
<protein>
    <recommendedName>
        <fullName evidence="1">Cyclic nucleotide-binding domain-containing protein</fullName>
    </recommendedName>
</protein>
<dbReference type="GO" id="GO:0005829">
    <property type="term" value="C:cytosol"/>
    <property type="evidence" value="ECO:0007669"/>
    <property type="project" value="TreeGrafter"/>
</dbReference>
<reference evidence="2 3" key="1">
    <citation type="submission" date="2017-11" db="EMBL/GenBank/DDBJ databases">
        <title>Evolution of Phototrophy in the Chloroflexi Phylum Driven by Horizontal Gene Transfer.</title>
        <authorList>
            <person name="Ward L.M."/>
            <person name="Hemp J."/>
            <person name="Shih P.M."/>
            <person name="Mcglynn S.E."/>
            <person name="Fischer W."/>
        </authorList>
    </citation>
    <scope>NUCLEOTIDE SEQUENCE [LARGE SCALE GENOMIC DNA]</scope>
    <source>
        <strain evidence="2">JP3_7</strain>
    </source>
</reference>
<feature type="non-terminal residue" evidence="2">
    <location>
        <position position="140"/>
    </location>
</feature>
<dbReference type="EMBL" id="PGTN01000926">
    <property type="protein sequence ID" value="PJF45605.1"/>
    <property type="molecule type" value="Genomic_DNA"/>
</dbReference>
<dbReference type="PANTHER" id="PTHR24567">
    <property type="entry name" value="CRP FAMILY TRANSCRIPTIONAL REGULATORY PROTEIN"/>
    <property type="match status" value="1"/>
</dbReference>
<gene>
    <name evidence="2" type="ORF">CUN48_18035</name>
</gene>
<dbReference type="Gene3D" id="2.60.120.10">
    <property type="entry name" value="Jelly Rolls"/>
    <property type="match status" value="1"/>
</dbReference>
<feature type="non-terminal residue" evidence="2">
    <location>
        <position position="1"/>
    </location>
</feature>
<organism evidence="2 3">
    <name type="scientific">Candidatus Thermofonsia Clade 3 bacterium</name>
    <dbReference type="NCBI Taxonomy" id="2364212"/>
    <lineage>
        <taxon>Bacteria</taxon>
        <taxon>Bacillati</taxon>
        <taxon>Chloroflexota</taxon>
        <taxon>Candidatus Thermofontia</taxon>
        <taxon>Candidatus Thermofonsia Clade 3</taxon>
    </lineage>
</organism>
<dbReference type="PROSITE" id="PS50042">
    <property type="entry name" value="CNMP_BINDING_3"/>
    <property type="match status" value="1"/>
</dbReference>
<dbReference type="InterPro" id="IPR018490">
    <property type="entry name" value="cNMP-bd_dom_sf"/>
</dbReference>
<feature type="domain" description="Cyclic nucleotide-binding" evidence="1">
    <location>
        <begin position="45"/>
        <end position="140"/>
    </location>
</feature>
<dbReference type="SMART" id="SM00100">
    <property type="entry name" value="cNMP"/>
    <property type="match status" value="1"/>
</dbReference>
<dbReference type="CDD" id="cd00038">
    <property type="entry name" value="CAP_ED"/>
    <property type="match status" value="1"/>
</dbReference>
<evidence type="ECO:0000259" key="1">
    <source>
        <dbReference type="PROSITE" id="PS50042"/>
    </source>
</evidence>
<dbReference type="GO" id="GO:0003700">
    <property type="term" value="F:DNA-binding transcription factor activity"/>
    <property type="evidence" value="ECO:0007669"/>
    <property type="project" value="TreeGrafter"/>
</dbReference>
<comment type="caution">
    <text evidence="2">The sequence shown here is derived from an EMBL/GenBank/DDBJ whole genome shotgun (WGS) entry which is preliminary data.</text>
</comment>
<dbReference type="InterPro" id="IPR050397">
    <property type="entry name" value="Env_Response_Regulators"/>
</dbReference>
<dbReference type="PANTHER" id="PTHR24567:SF74">
    <property type="entry name" value="HTH-TYPE TRANSCRIPTIONAL REGULATOR ARCR"/>
    <property type="match status" value="1"/>
</dbReference>